<dbReference type="AlphaFoldDB" id="A0A0R1RVU8"/>
<dbReference type="OrthoDB" id="9804819at2"/>
<protein>
    <recommendedName>
        <fullName evidence="4">ABC transporter domain-containing protein</fullName>
    </recommendedName>
</protein>
<proteinExistence type="predicted"/>
<sequence length="289" mass="32358">MQIEVNNLVVSYHNNIALDLTELTIPDGGAYGIVGHNGAGKTTFFKSLTNIITNYAGEIKIDGQNVREQPAVLGKVGIVLDGMSVYMGQTGWFNLEYFSGLRGNFDRNRAQELATELGINNVLNQKVKTYSYGMKKKLILLMALLHQPELLILDEPFRGLDLETVQWFKAYLQTLVEKQEMTLLISSHVQSDIEALCKEVFVIDHGQLIETIDLAAETDKKLRILDTTDNVRVQAILTDLDYAHDVLADGRIQLSIKDPNWAKLQVQMANEQIEINEIGVLSALNNKLN</sequence>
<dbReference type="STRING" id="1423747.FC69_GL001611"/>
<dbReference type="Proteomes" id="UP000051264">
    <property type="component" value="Unassembled WGS sequence"/>
</dbReference>
<dbReference type="GO" id="GO:0016887">
    <property type="term" value="F:ATP hydrolysis activity"/>
    <property type="evidence" value="ECO:0007669"/>
    <property type="project" value="InterPro"/>
</dbReference>
<dbReference type="GO" id="GO:0005524">
    <property type="term" value="F:ATP binding"/>
    <property type="evidence" value="ECO:0007669"/>
    <property type="project" value="UniProtKB-KW"/>
</dbReference>
<dbReference type="CDD" id="cd03230">
    <property type="entry name" value="ABC_DR_subfamily_A"/>
    <property type="match status" value="1"/>
</dbReference>
<dbReference type="PANTHER" id="PTHR42939">
    <property type="entry name" value="ABC TRANSPORTER ATP-BINDING PROTEIN ALBC-RELATED"/>
    <property type="match status" value="1"/>
</dbReference>
<dbReference type="InterPro" id="IPR017871">
    <property type="entry name" value="ABC_transporter-like_CS"/>
</dbReference>
<dbReference type="PANTHER" id="PTHR42939:SF1">
    <property type="entry name" value="ABC TRANSPORTER ATP-BINDING PROTEIN ALBC-RELATED"/>
    <property type="match status" value="1"/>
</dbReference>
<evidence type="ECO:0000256" key="3">
    <source>
        <dbReference type="ARBA" id="ARBA00022840"/>
    </source>
</evidence>
<dbReference type="InterPro" id="IPR051782">
    <property type="entry name" value="ABC_Transporter_VariousFunc"/>
</dbReference>
<comment type="caution">
    <text evidence="5">The sequence shown here is derived from an EMBL/GenBank/DDBJ whole genome shotgun (WGS) entry which is preliminary data.</text>
</comment>
<dbReference type="Pfam" id="PF00005">
    <property type="entry name" value="ABC_tran"/>
    <property type="match status" value="1"/>
</dbReference>
<dbReference type="RefSeq" id="WP_025083546.1">
    <property type="nucleotide sequence ID" value="NZ_AZEX01000045.1"/>
</dbReference>
<dbReference type="Gene3D" id="3.40.50.300">
    <property type="entry name" value="P-loop containing nucleotide triphosphate hydrolases"/>
    <property type="match status" value="1"/>
</dbReference>
<dbReference type="InterPro" id="IPR003593">
    <property type="entry name" value="AAA+_ATPase"/>
</dbReference>
<keyword evidence="3" id="KW-0067">ATP-binding</keyword>
<dbReference type="PROSITE" id="PS50893">
    <property type="entry name" value="ABC_TRANSPORTER_2"/>
    <property type="match status" value="1"/>
</dbReference>
<dbReference type="InterPro" id="IPR027417">
    <property type="entry name" value="P-loop_NTPase"/>
</dbReference>
<organism evidence="5 6">
    <name type="scientific">Latilactobacillus fuchuensis DSM 14340 = JCM 11249</name>
    <dbReference type="NCBI Taxonomy" id="1423747"/>
    <lineage>
        <taxon>Bacteria</taxon>
        <taxon>Bacillati</taxon>
        <taxon>Bacillota</taxon>
        <taxon>Bacilli</taxon>
        <taxon>Lactobacillales</taxon>
        <taxon>Lactobacillaceae</taxon>
        <taxon>Latilactobacillus</taxon>
    </lineage>
</organism>
<accession>A0A0R1RVU8</accession>
<reference evidence="5 6" key="1">
    <citation type="journal article" date="2015" name="Genome Announc.">
        <title>Expanding the biotechnology potential of lactobacilli through comparative genomics of 213 strains and associated genera.</title>
        <authorList>
            <person name="Sun Z."/>
            <person name="Harris H.M."/>
            <person name="McCann A."/>
            <person name="Guo C."/>
            <person name="Argimon S."/>
            <person name="Zhang W."/>
            <person name="Yang X."/>
            <person name="Jeffery I.B."/>
            <person name="Cooney J.C."/>
            <person name="Kagawa T.F."/>
            <person name="Liu W."/>
            <person name="Song Y."/>
            <person name="Salvetti E."/>
            <person name="Wrobel A."/>
            <person name="Rasinkangas P."/>
            <person name="Parkhill J."/>
            <person name="Rea M.C."/>
            <person name="O'Sullivan O."/>
            <person name="Ritari J."/>
            <person name="Douillard F.P."/>
            <person name="Paul Ross R."/>
            <person name="Yang R."/>
            <person name="Briner A.E."/>
            <person name="Felis G.E."/>
            <person name="de Vos W.M."/>
            <person name="Barrangou R."/>
            <person name="Klaenhammer T.R."/>
            <person name="Caufield P.W."/>
            <person name="Cui Y."/>
            <person name="Zhang H."/>
            <person name="O'Toole P.W."/>
        </authorList>
    </citation>
    <scope>NUCLEOTIDE SEQUENCE [LARGE SCALE GENOMIC DNA]</scope>
    <source>
        <strain evidence="5 6">DSM 14340</strain>
    </source>
</reference>
<dbReference type="PROSITE" id="PS00211">
    <property type="entry name" value="ABC_TRANSPORTER_1"/>
    <property type="match status" value="1"/>
</dbReference>
<evidence type="ECO:0000313" key="6">
    <source>
        <dbReference type="Proteomes" id="UP000051264"/>
    </source>
</evidence>
<dbReference type="EMBL" id="AZEX01000045">
    <property type="protein sequence ID" value="KRL59524.1"/>
    <property type="molecule type" value="Genomic_DNA"/>
</dbReference>
<keyword evidence="2" id="KW-0547">Nucleotide-binding</keyword>
<dbReference type="SMART" id="SM00382">
    <property type="entry name" value="AAA"/>
    <property type="match status" value="1"/>
</dbReference>
<evidence type="ECO:0000313" key="5">
    <source>
        <dbReference type="EMBL" id="KRL59524.1"/>
    </source>
</evidence>
<feature type="domain" description="ABC transporter" evidence="4">
    <location>
        <begin position="3"/>
        <end position="230"/>
    </location>
</feature>
<dbReference type="PATRIC" id="fig|1423747.3.peg.1639"/>
<dbReference type="eggNOG" id="COG1131">
    <property type="taxonomic scope" value="Bacteria"/>
</dbReference>
<dbReference type="InterPro" id="IPR003439">
    <property type="entry name" value="ABC_transporter-like_ATP-bd"/>
</dbReference>
<evidence type="ECO:0000256" key="1">
    <source>
        <dbReference type="ARBA" id="ARBA00022448"/>
    </source>
</evidence>
<name>A0A0R1RVU8_9LACO</name>
<gene>
    <name evidence="5" type="ORF">FC69_GL001611</name>
</gene>
<evidence type="ECO:0000259" key="4">
    <source>
        <dbReference type="PROSITE" id="PS50893"/>
    </source>
</evidence>
<dbReference type="SUPFAM" id="SSF52540">
    <property type="entry name" value="P-loop containing nucleoside triphosphate hydrolases"/>
    <property type="match status" value="1"/>
</dbReference>
<evidence type="ECO:0000256" key="2">
    <source>
        <dbReference type="ARBA" id="ARBA00022741"/>
    </source>
</evidence>
<keyword evidence="1" id="KW-0813">Transport</keyword>